<evidence type="ECO:0000259" key="2">
    <source>
        <dbReference type="Pfam" id="PF01613"/>
    </source>
</evidence>
<dbReference type="InterPro" id="IPR012349">
    <property type="entry name" value="Split_barrel_FMN-bd"/>
</dbReference>
<dbReference type="Pfam" id="PF01613">
    <property type="entry name" value="Flavin_Reduct"/>
    <property type="match status" value="1"/>
</dbReference>
<dbReference type="GO" id="GO:0016491">
    <property type="term" value="F:oxidoreductase activity"/>
    <property type="evidence" value="ECO:0007669"/>
    <property type="project" value="UniProtKB-KW"/>
</dbReference>
<dbReference type="EMBL" id="JBEZLS010000010">
    <property type="protein sequence ID" value="MEU9352404.1"/>
    <property type="molecule type" value="Genomic_DNA"/>
</dbReference>
<dbReference type="SUPFAM" id="SSF50475">
    <property type="entry name" value="FMN-binding split barrel"/>
    <property type="match status" value="1"/>
</dbReference>
<protein>
    <submittedName>
        <fullName evidence="3">Flavin reductase family protein</fullName>
        <ecNumber evidence="3">1.-.-.-</ecNumber>
    </submittedName>
</protein>
<dbReference type="InterPro" id="IPR002563">
    <property type="entry name" value="Flavin_Rdtase-like_dom"/>
</dbReference>
<dbReference type="EC" id="1.-.-.-" evidence="3"/>
<feature type="region of interest" description="Disordered" evidence="1">
    <location>
        <begin position="1"/>
        <end position="29"/>
    </location>
</feature>
<dbReference type="RefSeq" id="WP_359980564.1">
    <property type="nucleotide sequence ID" value="NZ_JBEZLS010000010.1"/>
</dbReference>
<reference evidence="3 4" key="1">
    <citation type="submission" date="2024-06" db="EMBL/GenBank/DDBJ databases">
        <title>The Natural Products Discovery Center: Release of the First 8490 Sequenced Strains for Exploring Actinobacteria Biosynthetic Diversity.</title>
        <authorList>
            <person name="Kalkreuter E."/>
            <person name="Kautsar S.A."/>
            <person name="Yang D."/>
            <person name="Bader C.D."/>
            <person name="Teijaro C.N."/>
            <person name="Fluegel L."/>
            <person name="Davis C.M."/>
            <person name="Simpson J.R."/>
            <person name="Lauterbach L."/>
            <person name="Steele A.D."/>
            <person name="Gui C."/>
            <person name="Meng S."/>
            <person name="Li G."/>
            <person name="Viehrig K."/>
            <person name="Ye F."/>
            <person name="Su P."/>
            <person name="Kiefer A.F."/>
            <person name="Nichols A."/>
            <person name="Cepeda A.J."/>
            <person name="Yan W."/>
            <person name="Fan B."/>
            <person name="Jiang Y."/>
            <person name="Adhikari A."/>
            <person name="Zheng C.-J."/>
            <person name="Schuster L."/>
            <person name="Cowan T.M."/>
            <person name="Smanski M.J."/>
            <person name="Chevrette M.G."/>
            <person name="De Carvalho L.P.S."/>
            <person name="Shen B."/>
        </authorList>
    </citation>
    <scope>NUCLEOTIDE SEQUENCE [LARGE SCALE GENOMIC DNA]</scope>
    <source>
        <strain evidence="3 4">NPDC048274</strain>
    </source>
</reference>
<gene>
    <name evidence="3" type="ORF">AB0D65_15620</name>
</gene>
<evidence type="ECO:0000256" key="1">
    <source>
        <dbReference type="SAM" id="MobiDB-lite"/>
    </source>
</evidence>
<comment type="caution">
    <text evidence="3">The sequence shown here is derived from an EMBL/GenBank/DDBJ whole genome shotgun (WGS) entry which is preliminary data.</text>
</comment>
<dbReference type="Proteomes" id="UP001551582">
    <property type="component" value="Unassembled WGS sequence"/>
</dbReference>
<evidence type="ECO:0000313" key="4">
    <source>
        <dbReference type="Proteomes" id="UP001551582"/>
    </source>
</evidence>
<organism evidence="3 4">
    <name type="scientific">Streptomyces griseoloalbus</name>
    <dbReference type="NCBI Taxonomy" id="67303"/>
    <lineage>
        <taxon>Bacteria</taxon>
        <taxon>Bacillati</taxon>
        <taxon>Actinomycetota</taxon>
        <taxon>Actinomycetes</taxon>
        <taxon>Kitasatosporales</taxon>
        <taxon>Streptomycetaceae</taxon>
        <taxon>Streptomyces</taxon>
    </lineage>
</organism>
<sequence length="88" mass="9582">MGRGAAAAVFKDPHHHAPAPDKDPSPRCPQRLLLPALDQAVATLDVRLHAELDGGDHVLTLLRVTETHVSADEDPLVFYASRRCRLAN</sequence>
<feature type="domain" description="Flavin reductase like" evidence="2">
    <location>
        <begin position="31"/>
        <end position="86"/>
    </location>
</feature>
<proteinExistence type="predicted"/>
<accession>A0ABV3E841</accession>
<evidence type="ECO:0000313" key="3">
    <source>
        <dbReference type="EMBL" id="MEU9352404.1"/>
    </source>
</evidence>
<dbReference type="Gene3D" id="2.30.110.10">
    <property type="entry name" value="Electron Transport, Fmn-binding Protein, Chain A"/>
    <property type="match status" value="1"/>
</dbReference>
<keyword evidence="4" id="KW-1185">Reference proteome</keyword>
<name>A0ABV3E841_9ACTN</name>
<keyword evidence="3" id="KW-0560">Oxidoreductase</keyword>